<feature type="transmembrane region" description="Helical" evidence="6">
    <location>
        <begin position="141"/>
        <end position="164"/>
    </location>
</feature>
<dbReference type="PANTHER" id="PTHR23502">
    <property type="entry name" value="MAJOR FACILITATOR SUPERFAMILY"/>
    <property type="match status" value="1"/>
</dbReference>
<sequence length="254" mass="27886">MSSQATAAYPHKQAYSSPLPTTVVALKDETRSTVSKASNAQPRQHALVQRTVDRWTVLPNLQDPKSYRRRDKVGIVFVVAIASFAGPFASNSLQPAFPDLQKDWNIPDTVVALTTTLFLCATGIAPLWYAFLSERYGRRPIYLWGFLIFSLASVVCALSTNIAMLLTFRFLQAVGASCAQSVGLGIIADIYVPAERGRATGWGSYYMDGVVEVNYVCPVPTRNIERPEGETSSIAIQSYSRAAWHISTNSITNL</sequence>
<dbReference type="InterPro" id="IPR020846">
    <property type="entry name" value="MFS_dom"/>
</dbReference>
<evidence type="ECO:0000313" key="9">
    <source>
        <dbReference type="Proteomes" id="UP000663826"/>
    </source>
</evidence>
<evidence type="ECO:0000313" key="8">
    <source>
        <dbReference type="EMBL" id="CAE6421053.1"/>
    </source>
</evidence>
<evidence type="ECO:0000256" key="4">
    <source>
        <dbReference type="ARBA" id="ARBA00022989"/>
    </source>
</evidence>
<name>A0A8H2XAS4_9AGAM</name>
<keyword evidence="3 6" id="KW-0812">Transmembrane</keyword>
<evidence type="ECO:0000256" key="2">
    <source>
        <dbReference type="ARBA" id="ARBA00022448"/>
    </source>
</evidence>
<proteinExistence type="predicted"/>
<dbReference type="PROSITE" id="PS50850">
    <property type="entry name" value="MFS"/>
    <property type="match status" value="1"/>
</dbReference>
<dbReference type="AlphaFoldDB" id="A0A8H2XAS4"/>
<dbReference type="EMBL" id="CAJMWQ010000978">
    <property type="protein sequence ID" value="CAE6421053.1"/>
    <property type="molecule type" value="Genomic_DNA"/>
</dbReference>
<dbReference type="GO" id="GO:0005886">
    <property type="term" value="C:plasma membrane"/>
    <property type="evidence" value="ECO:0007669"/>
    <property type="project" value="TreeGrafter"/>
</dbReference>
<evidence type="ECO:0000259" key="7">
    <source>
        <dbReference type="PROSITE" id="PS50850"/>
    </source>
</evidence>
<feature type="transmembrane region" description="Helical" evidence="6">
    <location>
        <begin position="73"/>
        <end position="90"/>
    </location>
</feature>
<comment type="subcellular location">
    <subcellularLocation>
        <location evidence="1">Membrane</location>
        <topology evidence="1">Multi-pass membrane protein</topology>
    </subcellularLocation>
</comment>
<keyword evidence="4 6" id="KW-1133">Transmembrane helix</keyword>
<evidence type="ECO:0000256" key="3">
    <source>
        <dbReference type="ARBA" id="ARBA00022692"/>
    </source>
</evidence>
<dbReference type="InterPro" id="IPR036259">
    <property type="entry name" value="MFS_trans_sf"/>
</dbReference>
<feature type="transmembrane region" description="Helical" evidence="6">
    <location>
        <begin position="110"/>
        <end position="129"/>
    </location>
</feature>
<keyword evidence="5 6" id="KW-0472">Membrane</keyword>
<evidence type="ECO:0000256" key="1">
    <source>
        <dbReference type="ARBA" id="ARBA00004141"/>
    </source>
</evidence>
<dbReference type="Proteomes" id="UP000663826">
    <property type="component" value="Unassembled WGS sequence"/>
</dbReference>
<dbReference type="InterPro" id="IPR011701">
    <property type="entry name" value="MFS"/>
</dbReference>
<gene>
    <name evidence="8" type="ORF">RDB_LOCUS48728</name>
</gene>
<comment type="caution">
    <text evidence="8">The sequence shown here is derived from an EMBL/GenBank/DDBJ whole genome shotgun (WGS) entry which is preliminary data.</text>
</comment>
<dbReference type="GO" id="GO:0022857">
    <property type="term" value="F:transmembrane transporter activity"/>
    <property type="evidence" value="ECO:0007669"/>
    <property type="project" value="InterPro"/>
</dbReference>
<organism evidence="8 9">
    <name type="scientific">Rhizoctonia solani</name>
    <dbReference type="NCBI Taxonomy" id="456999"/>
    <lineage>
        <taxon>Eukaryota</taxon>
        <taxon>Fungi</taxon>
        <taxon>Dikarya</taxon>
        <taxon>Basidiomycota</taxon>
        <taxon>Agaricomycotina</taxon>
        <taxon>Agaricomycetes</taxon>
        <taxon>Cantharellales</taxon>
        <taxon>Ceratobasidiaceae</taxon>
        <taxon>Rhizoctonia</taxon>
    </lineage>
</organism>
<feature type="domain" description="Major facilitator superfamily (MFS) profile" evidence="7">
    <location>
        <begin position="75"/>
        <end position="254"/>
    </location>
</feature>
<keyword evidence="2" id="KW-0813">Transport</keyword>
<evidence type="ECO:0000256" key="5">
    <source>
        <dbReference type="ARBA" id="ARBA00023136"/>
    </source>
</evidence>
<evidence type="ECO:0000256" key="6">
    <source>
        <dbReference type="SAM" id="Phobius"/>
    </source>
</evidence>
<dbReference type="Gene3D" id="1.20.1720.10">
    <property type="entry name" value="Multidrug resistance protein D"/>
    <property type="match status" value="1"/>
</dbReference>
<dbReference type="SUPFAM" id="SSF103473">
    <property type="entry name" value="MFS general substrate transporter"/>
    <property type="match status" value="1"/>
</dbReference>
<dbReference type="PANTHER" id="PTHR23502:SF132">
    <property type="entry name" value="POLYAMINE TRANSPORTER 2-RELATED"/>
    <property type="match status" value="1"/>
</dbReference>
<dbReference type="Pfam" id="PF07690">
    <property type="entry name" value="MFS_1"/>
    <property type="match status" value="1"/>
</dbReference>
<reference evidence="8" key="1">
    <citation type="submission" date="2021-01" db="EMBL/GenBank/DDBJ databases">
        <authorList>
            <person name="Kaushik A."/>
        </authorList>
    </citation>
    <scope>NUCLEOTIDE SEQUENCE</scope>
    <source>
        <strain evidence="8">AG1-1B</strain>
    </source>
</reference>
<accession>A0A8H2XAS4</accession>
<protein>
    <recommendedName>
        <fullName evidence="7">Major facilitator superfamily (MFS) profile domain-containing protein</fullName>
    </recommendedName>
</protein>